<dbReference type="RefSeq" id="WP_274958414.1">
    <property type="nucleotide sequence ID" value="NZ_DYWQ01000011.1"/>
</dbReference>
<dbReference type="AlphaFoldDB" id="A0A921KJW7"/>
<dbReference type="InterPro" id="IPR016195">
    <property type="entry name" value="Pol/histidinol_Pase-like"/>
</dbReference>
<dbReference type="PANTHER" id="PTHR32294">
    <property type="entry name" value="DNA POLYMERASE III SUBUNIT ALPHA"/>
    <property type="match status" value="1"/>
</dbReference>
<accession>A0A921KJW7</accession>
<organism evidence="2 3">
    <name type="scientific">Thermophilibacter provencensis</name>
    <dbReference type="NCBI Taxonomy" id="1852386"/>
    <lineage>
        <taxon>Bacteria</taxon>
        <taxon>Bacillati</taxon>
        <taxon>Actinomycetota</taxon>
        <taxon>Coriobacteriia</taxon>
        <taxon>Coriobacteriales</taxon>
        <taxon>Atopobiaceae</taxon>
        <taxon>Thermophilibacter</taxon>
    </lineage>
</organism>
<evidence type="ECO:0000313" key="3">
    <source>
        <dbReference type="Proteomes" id="UP000697330"/>
    </source>
</evidence>
<gene>
    <name evidence="2" type="ORF">K8U72_00815</name>
</gene>
<dbReference type="PANTHER" id="PTHR32294:SF0">
    <property type="entry name" value="DNA POLYMERASE III SUBUNIT ALPHA"/>
    <property type="match status" value="1"/>
</dbReference>
<dbReference type="GO" id="GO:0008408">
    <property type="term" value="F:3'-5' exonuclease activity"/>
    <property type="evidence" value="ECO:0007669"/>
    <property type="project" value="InterPro"/>
</dbReference>
<dbReference type="SMART" id="SM00481">
    <property type="entry name" value="POLIIIAc"/>
    <property type="match status" value="1"/>
</dbReference>
<feature type="non-terminal residue" evidence="2">
    <location>
        <position position="176"/>
    </location>
</feature>
<dbReference type="Gene3D" id="3.20.20.140">
    <property type="entry name" value="Metal-dependent hydrolases"/>
    <property type="match status" value="1"/>
</dbReference>
<dbReference type="InterPro" id="IPR003141">
    <property type="entry name" value="Pol/His_phosphatase_N"/>
</dbReference>
<feature type="domain" description="Polymerase/histidinol phosphatase N-terminal" evidence="1">
    <location>
        <begin position="4"/>
        <end position="137"/>
    </location>
</feature>
<dbReference type="EMBL" id="DYWQ01000011">
    <property type="protein sequence ID" value="HJF44317.1"/>
    <property type="molecule type" value="Genomic_DNA"/>
</dbReference>
<evidence type="ECO:0000259" key="1">
    <source>
        <dbReference type="SMART" id="SM00481"/>
    </source>
</evidence>
<reference evidence="2" key="2">
    <citation type="submission" date="2021-09" db="EMBL/GenBank/DDBJ databases">
        <authorList>
            <person name="Gilroy R."/>
        </authorList>
    </citation>
    <scope>NUCLEOTIDE SEQUENCE</scope>
    <source>
        <strain evidence="2">CHK124-7917</strain>
    </source>
</reference>
<reference evidence="2" key="1">
    <citation type="journal article" date="2021" name="PeerJ">
        <title>Extensive microbial diversity within the chicken gut microbiome revealed by metagenomics and culture.</title>
        <authorList>
            <person name="Gilroy R."/>
            <person name="Ravi A."/>
            <person name="Getino M."/>
            <person name="Pursley I."/>
            <person name="Horton D.L."/>
            <person name="Alikhan N.F."/>
            <person name="Baker D."/>
            <person name="Gharbi K."/>
            <person name="Hall N."/>
            <person name="Watson M."/>
            <person name="Adriaenssens E.M."/>
            <person name="Foster-Nyarko E."/>
            <person name="Jarju S."/>
            <person name="Secka A."/>
            <person name="Antonio M."/>
            <person name="Oren A."/>
            <person name="Chaudhuri R.R."/>
            <person name="La Ragione R."/>
            <person name="Hildebrand F."/>
            <person name="Pallen M.J."/>
        </authorList>
    </citation>
    <scope>NUCLEOTIDE SEQUENCE</scope>
    <source>
        <strain evidence="2">CHK124-7917</strain>
    </source>
</reference>
<dbReference type="InterPro" id="IPR004013">
    <property type="entry name" value="PHP_dom"/>
</dbReference>
<dbReference type="InterPro" id="IPR004805">
    <property type="entry name" value="DnaE2/DnaE/PolC"/>
</dbReference>
<dbReference type="Pfam" id="PF02811">
    <property type="entry name" value="PHP"/>
    <property type="match status" value="2"/>
</dbReference>
<comment type="caution">
    <text evidence="2">The sequence shown here is derived from an EMBL/GenBank/DDBJ whole genome shotgun (WGS) entry which is preliminary data.</text>
</comment>
<evidence type="ECO:0000313" key="2">
    <source>
        <dbReference type="EMBL" id="HJF44317.1"/>
    </source>
</evidence>
<dbReference type="Proteomes" id="UP000697330">
    <property type="component" value="Unassembled WGS sequence"/>
</dbReference>
<dbReference type="GO" id="GO:0006260">
    <property type="term" value="P:DNA replication"/>
    <property type="evidence" value="ECO:0007669"/>
    <property type="project" value="InterPro"/>
</dbReference>
<proteinExistence type="predicted"/>
<dbReference type="SUPFAM" id="SSF89550">
    <property type="entry name" value="PHP domain-like"/>
    <property type="match status" value="1"/>
</dbReference>
<sequence>MAFVHLHNHSDFSILDAATRVSDMVKRAVDLEMPALALTDHGYMFGIPDFDLECRKYNDAQKDMGQWRHDVECFQKGWELEEPEPDAADAKPHDRVHAQWAADVKIWNETHDLDAVRANRPSLLIKPIFGCEAYFITDDCIEKGTRQHRYHLILLAKNETGYVNLMKMMSEAASGD</sequence>
<name>A0A921KJW7_9ACTN</name>
<protein>
    <submittedName>
        <fullName evidence="2">PHP domain-containing protein</fullName>
    </submittedName>
</protein>